<feature type="transmembrane region" description="Helical" evidence="1">
    <location>
        <begin position="20"/>
        <end position="39"/>
    </location>
</feature>
<keyword evidence="3" id="KW-1185">Reference proteome</keyword>
<sequence length="112" mass="11278">MDTDPSRARVAFTGALHGSGAFLVSALGLCVIAAALAAGAKVLSLLTAFEIIVVVSFVQFGLFALPVAAGIGALVASLGEPSRAARRVWITVSALTVVFPIGFIAVTAVRPA</sequence>
<dbReference type="Proteomes" id="UP000526734">
    <property type="component" value="Unassembled WGS sequence"/>
</dbReference>
<gene>
    <name evidence="2" type="ORF">H4281_29325</name>
</gene>
<protein>
    <submittedName>
        <fullName evidence="2">Uncharacterized protein</fullName>
    </submittedName>
</protein>
<accession>A0A7W3W1V8</accession>
<keyword evidence="1" id="KW-1133">Transmembrane helix</keyword>
<dbReference type="RefSeq" id="WP_182894129.1">
    <property type="nucleotide sequence ID" value="NZ_JACGZW010000010.1"/>
</dbReference>
<dbReference type="EMBL" id="JACGZW010000010">
    <property type="protein sequence ID" value="MBB1157265.1"/>
    <property type="molecule type" value="Genomic_DNA"/>
</dbReference>
<proteinExistence type="predicted"/>
<evidence type="ECO:0000313" key="2">
    <source>
        <dbReference type="EMBL" id="MBB1157265.1"/>
    </source>
</evidence>
<reference evidence="2 3" key="1">
    <citation type="submission" date="2020-08" db="EMBL/GenBank/DDBJ databases">
        <title>Amycolatopsis sp. nov. DR6-1 isolated from Dendrobium heterocarpum.</title>
        <authorList>
            <person name="Tedsree N."/>
            <person name="Kuncharoen N."/>
            <person name="Likhitwitayawuid K."/>
            <person name="Tanasupawat S."/>
        </authorList>
    </citation>
    <scope>NUCLEOTIDE SEQUENCE [LARGE SCALE GENOMIC DNA]</scope>
    <source>
        <strain evidence="2 3">DR6-1</strain>
    </source>
</reference>
<organism evidence="2 3">
    <name type="scientific">Amycolatopsis dendrobii</name>
    <dbReference type="NCBI Taxonomy" id="2760662"/>
    <lineage>
        <taxon>Bacteria</taxon>
        <taxon>Bacillati</taxon>
        <taxon>Actinomycetota</taxon>
        <taxon>Actinomycetes</taxon>
        <taxon>Pseudonocardiales</taxon>
        <taxon>Pseudonocardiaceae</taxon>
        <taxon>Amycolatopsis</taxon>
    </lineage>
</organism>
<name>A0A7W3W1V8_9PSEU</name>
<keyword evidence="1" id="KW-0472">Membrane</keyword>
<feature type="transmembrane region" description="Helical" evidence="1">
    <location>
        <begin position="51"/>
        <end position="76"/>
    </location>
</feature>
<keyword evidence="1" id="KW-0812">Transmembrane</keyword>
<evidence type="ECO:0000313" key="3">
    <source>
        <dbReference type="Proteomes" id="UP000526734"/>
    </source>
</evidence>
<comment type="caution">
    <text evidence="2">The sequence shown here is derived from an EMBL/GenBank/DDBJ whole genome shotgun (WGS) entry which is preliminary data.</text>
</comment>
<feature type="transmembrane region" description="Helical" evidence="1">
    <location>
        <begin position="88"/>
        <end position="109"/>
    </location>
</feature>
<evidence type="ECO:0000256" key="1">
    <source>
        <dbReference type="SAM" id="Phobius"/>
    </source>
</evidence>
<dbReference type="AlphaFoldDB" id="A0A7W3W1V8"/>